<keyword evidence="1" id="KW-0812">Transmembrane</keyword>
<comment type="caution">
    <text evidence="2">The sequence shown here is derived from an EMBL/GenBank/DDBJ whole genome shotgun (WGS) entry which is preliminary data.</text>
</comment>
<name>A0A6L6U484_9FLAO</name>
<evidence type="ECO:0000256" key="1">
    <source>
        <dbReference type="SAM" id="Phobius"/>
    </source>
</evidence>
<protein>
    <submittedName>
        <fullName evidence="2">Uncharacterized protein</fullName>
    </submittedName>
</protein>
<feature type="transmembrane region" description="Helical" evidence="1">
    <location>
        <begin position="119"/>
        <end position="142"/>
    </location>
</feature>
<feature type="transmembrane region" description="Helical" evidence="1">
    <location>
        <begin position="30"/>
        <end position="46"/>
    </location>
</feature>
<dbReference type="Proteomes" id="UP000478208">
    <property type="component" value="Unassembled WGS sequence"/>
</dbReference>
<feature type="transmembrane region" description="Helical" evidence="1">
    <location>
        <begin position="154"/>
        <end position="173"/>
    </location>
</feature>
<dbReference type="RefSeq" id="WP_157361296.1">
    <property type="nucleotide sequence ID" value="NZ_WOWS01000001.1"/>
</dbReference>
<keyword evidence="1" id="KW-1133">Transmembrane helix</keyword>
<dbReference type="EMBL" id="WOWS01000001">
    <property type="protein sequence ID" value="MUU76841.1"/>
    <property type="molecule type" value="Genomic_DNA"/>
</dbReference>
<feature type="transmembrane region" description="Helical" evidence="1">
    <location>
        <begin position="88"/>
        <end position="107"/>
    </location>
</feature>
<organism evidence="2 3">
    <name type="scientific">Winogradskyella endarachnes</name>
    <dbReference type="NCBI Taxonomy" id="2681965"/>
    <lineage>
        <taxon>Bacteria</taxon>
        <taxon>Pseudomonadati</taxon>
        <taxon>Bacteroidota</taxon>
        <taxon>Flavobacteriia</taxon>
        <taxon>Flavobacteriales</taxon>
        <taxon>Flavobacteriaceae</taxon>
        <taxon>Winogradskyella</taxon>
    </lineage>
</organism>
<dbReference type="AlphaFoldDB" id="A0A6L6U484"/>
<keyword evidence="3" id="KW-1185">Reference proteome</keyword>
<sequence length="248" mass="28945">MLVNKIYKITLFLLGLVYILLQGFGMELQGAVIATVTLVLLTLFYSKSTKYISKFFLSFLVIFTLAESINAVYWFLPAVDDNKIDYLYYISNILFIISYLVLIYKMIRQLNLKVVFSELTIPIIVLIALDIFCVSLISSTTVETLTYQQYLLEYIYNAVVMALLSFALIDYMYRNNSKSMLFLLGCIFMTFSEIIQLAYFYILTDDNLGFVYSFFLVVAFFFFYMQSQYKVTEPELAYEDEAFKIEKT</sequence>
<evidence type="ECO:0000313" key="3">
    <source>
        <dbReference type="Proteomes" id="UP000478208"/>
    </source>
</evidence>
<evidence type="ECO:0000313" key="2">
    <source>
        <dbReference type="EMBL" id="MUU76841.1"/>
    </source>
</evidence>
<feature type="transmembrane region" description="Helical" evidence="1">
    <location>
        <begin position="55"/>
        <end position="76"/>
    </location>
</feature>
<feature type="transmembrane region" description="Helical" evidence="1">
    <location>
        <begin position="208"/>
        <end position="225"/>
    </location>
</feature>
<reference evidence="2 3" key="1">
    <citation type="submission" date="2019-12" db="EMBL/GenBank/DDBJ databases">
        <authorList>
            <person name="Li J."/>
        </authorList>
    </citation>
    <scope>NUCLEOTIDE SEQUENCE [LARGE SCALE GENOMIC DNA]</scope>
    <source>
        <strain evidence="2 3">HL2-2</strain>
    </source>
</reference>
<keyword evidence="1" id="KW-0472">Membrane</keyword>
<proteinExistence type="predicted"/>
<accession>A0A6L6U484</accession>
<feature type="transmembrane region" description="Helical" evidence="1">
    <location>
        <begin position="7"/>
        <end position="24"/>
    </location>
</feature>
<feature type="transmembrane region" description="Helical" evidence="1">
    <location>
        <begin position="180"/>
        <end position="202"/>
    </location>
</feature>
<gene>
    <name evidence="2" type="ORF">GN138_00145</name>
</gene>